<dbReference type="SUPFAM" id="SSF53474">
    <property type="entry name" value="alpha/beta-Hydrolases"/>
    <property type="match status" value="1"/>
</dbReference>
<reference evidence="2 3" key="1">
    <citation type="journal article" date="2015" name="Stand. Genomic Sci.">
        <title>Genomic Encyclopedia of Bacterial and Archaeal Type Strains, Phase III: the genomes of soil and plant-associated and newly described type strains.</title>
        <authorList>
            <person name="Whitman W.B."/>
            <person name="Woyke T."/>
            <person name="Klenk H.P."/>
            <person name="Zhou Y."/>
            <person name="Lilburn T.G."/>
            <person name="Beck B.J."/>
            <person name="De Vos P."/>
            <person name="Vandamme P."/>
            <person name="Eisen J.A."/>
            <person name="Garrity G."/>
            <person name="Hugenholtz P."/>
            <person name="Kyrpides N.C."/>
        </authorList>
    </citation>
    <scope>NUCLEOTIDE SEQUENCE [LARGE SCALE GENOMIC DNA]</scope>
    <source>
        <strain evidence="2 3">VKM Ac-2572</strain>
    </source>
</reference>
<dbReference type="RefSeq" id="WP_132209772.1">
    <property type="nucleotide sequence ID" value="NZ_SLWN01000005.1"/>
</dbReference>
<evidence type="ECO:0000259" key="1">
    <source>
        <dbReference type="Pfam" id="PF00561"/>
    </source>
</evidence>
<evidence type="ECO:0000313" key="3">
    <source>
        <dbReference type="Proteomes" id="UP000294508"/>
    </source>
</evidence>
<organism evidence="2 3">
    <name type="scientific">Kribbella steppae</name>
    <dbReference type="NCBI Taxonomy" id="2512223"/>
    <lineage>
        <taxon>Bacteria</taxon>
        <taxon>Bacillati</taxon>
        <taxon>Actinomycetota</taxon>
        <taxon>Actinomycetes</taxon>
        <taxon>Propionibacteriales</taxon>
        <taxon>Kribbellaceae</taxon>
        <taxon>Kribbella</taxon>
    </lineage>
</organism>
<dbReference type="Pfam" id="PF00561">
    <property type="entry name" value="Abhydrolase_1"/>
    <property type="match status" value="1"/>
</dbReference>
<dbReference type="OrthoDB" id="3512457at2"/>
<dbReference type="GO" id="GO:0003824">
    <property type="term" value="F:catalytic activity"/>
    <property type="evidence" value="ECO:0007669"/>
    <property type="project" value="UniProtKB-ARBA"/>
</dbReference>
<dbReference type="AlphaFoldDB" id="A0A4R2HJR5"/>
<dbReference type="InterPro" id="IPR000073">
    <property type="entry name" value="AB_hydrolase_1"/>
</dbReference>
<dbReference type="EMBL" id="SLWN01000005">
    <property type="protein sequence ID" value="TCO30073.1"/>
    <property type="molecule type" value="Genomic_DNA"/>
</dbReference>
<dbReference type="Gene3D" id="3.40.50.1820">
    <property type="entry name" value="alpha/beta hydrolase"/>
    <property type="match status" value="1"/>
</dbReference>
<feature type="domain" description="AB hydrolase-1" evidence="1">
    <location>
        <begin position="41"/>
        <end position="124"/>
    </location>
</feature>
<gene>
    <name evidence="2" type="ORF">EV652_10566</name>
</gene>
<keyword evidence="3" id="KW-1185">Reference proteome</keyword>
<dbReference type="InterPro" id="IPR029058">
    <property type="entry name" value="AB_hydrolase_fold"/>
</dbReference>
<comment type="caution">
    <text evidence="2">The sequence shown here is derived from an EMBL/GenBank/DDBJ whole genome shotgun (WGS) entry which is preliminary data.</text>
</comment>
<name>A0A4R2HJR5_9ACTN</name>
<dbReference type="Proteomes" id="UP000294508">
    <property type="component" value="Unassembled WGS sequence"/>
</dbReference>
<accession>A0A4R2HJR5</accession>
<proteinExistence type="predicted"/>
<evidence type="ECO:0000313" key="2">
    <source>
        <dbReference type="EMBL" id="TCO30073.1"/>
    </source>
</evidence>
<protein>
    <submittedName>
        <fullName evidence="2">Pimeloyl-ACP methyl ester carboxylesterase</fullName>
    </submittedName>
</protein>
<sequence length="226" mass="25297">MYSHVTLNGARIAYRISGDGPALVLMKNNRRPLDYPAAAVLSHNFRVLQLHPIGFGASDRPDNYDFGSIGEQVLAVLDHEGIDRFAIWGFSQPAAMAAVAARHTGRAAALIMGGIPPIGFPTDTEMRRLEREPRLPRPPLEFWRAYRSYDWHHELRTLPAARLVYLGTADRVIKPFRRLRPVLEGIGCTYLEFDALDHHAAGLGAPADPYILTTITDWLDQEQVFS</sequence>